<organism evidence="1">
    <name type="scientific">freshwater metagenome</name>
    <dbReference type="NCBI Taxonomy" id="449393"/>
    <lineage>
        <taxon>unclassified sequences</taxon>
        <taxon>metagenomes</taxon>
        <taxon>ecological metagenomes</taxon>
    </lineage>
</organism>
<accession>A0A6J7CEY3</accession>
<evidence type="ECO:0000313" key="1">
    <source>
        <dbReference type="EMBL" id="CAB4855645.1"/>
    </source>
</evidence>
<dbReference type="AlphaFoldDB" id="A0A6J7CEY3"/>
<reference evidence="1" key="1">
    <citation type="submission" date="2020-05" db="EMBL/GenBank/DDBJ databases">
        <authorList>
            <person name="Chiriac C."/>
            <person name="Salcher M."/>
            <person name="Ghai R."/>
            <person name="Kavagutti S V."/>
        </authorList>
    </citation>
    <scope>NUCLEOTIDE SEQUENCE</scope>
</reference>
<sequence>MERLTNNLWDISRVGDQPVVLRDRHCDADRVALLKCIGADNGVRDLASDDDKRY</sequence>
<name>A0A6J7CEY3_9ZZZZ</name>
<protein>
    <submittedName>
        <fullName evidence="1">Unannotated protein</fullName>
    </submittedName>
</protein>
<proteinExistence type="predicted"/>
<gene>
    <name evidence="1" type="ORF">UFOPK3317_00073</name>
</gene>
<dbReference type="EMBL" id="CAFBLK010000006">
    <property type="protein sequence ID" value="CAB4855645.1"/>
    <property type="molecule type" value="Genomic_DNA"/>
</dbReference>